<dbReference type="GO" id="GO:0003729">
    <property type="term" value="F:mRNA binding"/>
    <property type="evidence" value="ECO:0007669"/>
    <property type="project" value="InterPro"/>
</dbReference>
<accession>A0A0M3IR89</accession>
<feature type="zinc finger region" description="C3H1-type" evidence="5">
    <location>
        <begin position="58"/>
        <end position="85"/>
    </location>
</feature>
<keyword evidence="2" id="KW-0677">Repeat</keyword>
<evidence type="ECO:0000256" key="5">
    <source>
        <dbReference type="PROSITE-ProRule" id="PRU00723"/>
    </source>
</evidence>
<dbReference type="AlphaFoldDB" id="A0A0M3IR89"/>
<evidence type="ECO:0000313" key="7">
    <source>
        <dbReference type="Proteomes" id="UP000036681"/>
    </source>
</evidence>
<dbReference type="SUPFAM" id="SSF90229">
    <property type="entry name" value="CCCH zinc finger"/>
    <property type="match status" value="2"/>
</dbReference>
<feature type="domain" description="C3H1-type" evidence="6">
    <location>
        <begin position="58"/>
        <end position="85"/>
    </location>
</feature>
<evidence type="ECO:0000256" key="3">
    <source>
        <dbReference type="ARBA" id="ARBA00022771"/>
    </source>
</evidence>
<dbReference type="InterPro" id="IPR036855">
    <property type="entry name" value="Znf_CCCH_sf"/>
</dbReference>
<evidence type="ECO:0000256" key="4">
    <source>
        <dbReference type="ARBA" id="ARBA00022833"/>
    </source>
</evidence>
<dbReference type="GO" id="GO:0043186">
    <property type="term" value="C:P granule"/>
    <property type="evidence" value="ECO:0007669"/>
    <property type="project" value="UniProtKB-ARBA"/>
</dbReference>
<dbReference type="PROSITE" id="PS50103">
    <property type="entry name" value="ZF_C3H1"/>
    <property type="match status" value="2"/>
</dbReference>
<dbReference type="GO" id="GO:0008270">
    <property type="term" value="F:zinc ion binding"/>
    <property type="evidence" value="ECO:0007669"/>
    <property type="project" value="UniProtKB-KW"/>
</dbReference>
<dbReference type="Proteomes" id="UP000036681">
    <property type="component" value="Unplaced"/>
</dbReference>
<proteinExistence type="predicted"/>
<evidence type="ECO:0000256" key="1">
    <source>
        <dbReference type="ARBA" id="ARBA00022723"/>
    </source>
</evidence>
<dbReference type="Gene3D" id="4.10.1000.10">
    <property type="entry name" value="Zinc finger, CCCH-type"/>
    <property type="match status" value="2"/>
</dbReference>
<keyword evidence="7" id="KW-1185">Reference proteome</keyword>
<dbReference type="SMART" id="SM00356">
    <property type="entry name" value="ZnF_C3H1"/>
    <property type="match status" value="2"/>
</dbReference>
<dbReference type="InterPro" id="IPR000571">
    <property type="entry name" value="Znf_CCCH"/>
</dbReference>
<keyword evidence="4 5" id="KW-0862">Zinc</keyword>
<keyword evidence="3 5" id="KW-0863">Zinc-finger</keyword>
<dbReference type="WBParaSite" id="ALUE_0002126701-mRNA-1">
    <property type="protein sequence ID" value="ALUE_0002126701-mRNA-1"/>
    <property type="gene ID" value="ALUE_0002126701"/>
</dbReference>
<evidence type="ECO:0000259" key="6">
    <source>
        <dbReference type="PROSITE" id="PS50103"/>
    </source>
</evidence>
<name>A0A0M3IR89_ASCLU</name>
<protein>
    <submittedName>
        <fullName evidence="8">C3H1-type domain-containing protein</fullName>
    </submittedName>
</protein>
<reference evidence="8" key="1">
    <citation type="submission" date="2017-02" db="UniProtKB">
        <authorList>
            <consortium name="WormBaseParasite"/>
        </authorList>
    </citation>
    <scope>IDENTIFICATION</scope>
</reference>
<dbReference type="FunFam" id="4.10.1000.10:FF:000018">
    <property type="entry name" value="Zinc finger protein"/>
    <property type="match status" value="1"/>
</dbReference>
<feature type="zinc finger region" description="C3H1-type" evidence="5">
    <location>
        <begin position="96"/>
        <end position="124"/>
    </location>
</feature>
<evidence type="ECO:0000256" key="2">
    <source>
        <dbReference type="ARBA" id="ARBA00022737"/>
    </source>
</evidence>
<sequence length="151" mass="17437">MNAVATMDKLNKMNYTMRLDGSVLYRVNNAQRFHFRDSSTLTDEERIVLQKKKRKERAYKTALCPLFMAGKCLRGARCLFAHGEGELRPLSQVHQNFRTRLCVNFETVGYCRYGERCYFIHRAPAAMAPNDVGFVEVLLLSVLYVHGRGHM</sequence>
<dbReference type="Pfam" id="PF00642">
    <property type="entry name" value="zf-CCCH"/>
    <property type="match status" value="2"/>
</dbReference>
<evidence type="ECO:0000313" key="8">
    <source>
        <dbReference type="WBParaSite" id="ALUE_0002126701-mRNA-1"/>
    </source>
</evidence>
<dbReference type="PANTHER" id="PTHR12547">
    <property type="entry name" value="CCCH ZINC FINGER/TIS11-RELATED"/>
    <property type="match status" value="1"/>
</dbReference>
<keyword evidence="1 5" id="KW-0479">Metal-binding</keyword>
<organism evidence="7 8">
    <name type="scientific">Ascaris lumbricoides</name>
    <name type="common">Giant roundworm</name>
    <dbReference type="NCBI Taxonomy" id="6252"/>
    <lineage>
        <taxon>Eukaryota</taxon>
        <taxon>Metazoa</taxon>
        <taxon>Ecdysozoa</taxon>
        <taxon>Nematoda</taxon>
        <taxon>Chromadorea</taxon>
        <taxon>Rhabditida</taxon>
        <taxon>Spirurina</taxon>
        <taxon>Ascaridomorpha</taxon>
        <taxon>Ascaridoidea</taxon>
        <taxon>Ascarididae</taxon>
        <taxon>Ascaris</taxon>
    </lineage>
</organism>
<feature type="domain" description="C3H1-type" evidence="6">
    <location>
        <begin position="96"/>
        <end position="124"/>
    </location>
</feature>
<dbReference type="InterPro" id="IPR045877">
    <property type="entry name" value="ZFP36-like"/>
</dbReference>